<dbReference type="InterPro" id="IPR036890">
    <property type="entry name" value="HATPase_C_sf"/>
</dbReference>
<dbReference type="InterPro" id="IPR003594">
    <property type="entry name" value="HATPase_dom"/>
</dbReference>
<comment type="caution">
    <text evidence="2">The sequence shown here is derived from an EMBL/GenBank/DDBJ whole genome shotgun (WGS) entry which is preliminary data.</text>
</comment>
<protein>
    <recommendedName>
        <fullName evidence="1">Histidine kinase/HSP90-like ATPase domain-containing protein</fullName>
    </recommendedName>
</protein>
<dbReference type="Proteomes" id="UP000178893">
    <property type="component" value="Unassembled WGS sequence"/>
</dbReference>
<evidence type="ECO:0000313" key="2">
    <source>
        <dbReference type="EMBL" id="OGZ18053.1"/>
    </source>
</evidence>
<reference evidence="2 3" key="1">
    <citation type="journal article" date="2016" name="Nat. Commun.">
        <title>Thousands of microbial genomes shed light on interconnected biogeochemical processes in an aquifer system.</title>
        <authorList>
            <person name="Anantharaman K."/>
            <person name="Brown C.T."/>
            <person name="Hug L.A."/>
            <person name="Sharon I."/>
            <person name="Castelle C.J."/>
            <person name="Probst A.J."/>
            <person name="Thomas B.C."/>
            <person name="Singh A."/>
            <person name="Wilkins M.J."/>
            <person name="Karaoz U."/>
            <person name="Brodie E.L."/>
            <person name="Williams K.H."/>
            <person name="Hubbard S.S."/>
            <person name="Banfield J.F."/>
        </authorList>
    </citation>
    <scope>NUCLEOTIDE SEQUENCE [LARGE SCALE GENOMIC DNA]</scope>
</reference>
<accession>A0A1G2DX08</accession>
<dbReference type="Gene3D" id="3.30.565.10">
    <property type="entry name" value="Histidine kinase-like ATPase, C-terminal domain"/>
    <property type="match status" value="1"/>
</dbReference>
<dbReference type="EMBL" id="MHLW01000018">
    <property type="protein sequence ID" value="OGZ18053.1"/>
    <property type="molecule type" value="Genomic_DNA"/>
</dbReference>
<proteinExistence type="predicted"/>
<gene>
    <name evidence="2" type="ORF">A2V72_01280</name>
</gene>
<evidence type="ECO:0000259" key="1">
    <source>
        <dbReference type="Pfam" id="PF02518"/>
    </source>
</evidence>
<dbReference type="Pfam" id="PF02518">
    <property type="entry name" value="HATPase_c"/>
    <property type="match status" value="1"/>
</dbReference>
<dbReference type="SUPFAM" id="SSF55874">
    <property type="entry name" value="ATPase domain of HSP90 chaperone/DNA topoisomerase II/histidine kinase"/>
    <property type="match status" value="1"/>
</dbReference>
<name>A0A1G2DX08_9BACT</name>
<evidence type="ECO:0000313" key="3">
    <source>
        <dbReference type="Proteomes" id="UP000178893"/>
    </source>
</evidence>
<feature type="domain" description="Histidine kinase/HSP90-like ATPase" evidence="1">
    <location>
        <begin position="41"/>
        <end position="136"/>
    </location>
</feature>
<sequence length="176" mass="20217">MIKYEKKINFQNIDQELINIFKKIESSKFPKGFLDFINYSVSELFVNIKEHSKAEIVWIKIDINMKNCFIEISDNGIGLRKSYLLKKIYPKDDFVAIEFALSGLSTKDSQERGFGLYSIKKLVSVLKGEMIVESGLARIIIKDNQTISQKIPKGFQGVKTILKTSIKAFDFYKAVE</sequence>
<organism evidence="2 3">
    <name type="scientific">Candidatus Nealsonbacteria bacterium RBG_13_37_56</name>
    <dbReference type="NCBI Taxonomy" id="1801661"/>
    <lineage>
        <taxon>Bacteria</taxon>
        <taxon>Candidatus Nealsoniibacteriota</taxon>
    </lineage>
</organism>
<dbReference type="AlphaFoldDB" id="A0A1G2DX08"/>